<protein>
    <recommendedName>
        <fullName evidence="8">Zn(2)-C6 fungal-type domain-containing protein</fullName>
    </recommendedName>
</protein>
<name>A0A6A6H1L0_VIRVR</name>
<evidence type="ECO:0000313" key="9">
    <source>
        <dbReference type="EMBL" id="KAF2231463.1"/>
    </source>
</evidence>
<keyword evidence="2" id="KW-0862">Zinc</keyword>
<reference evidence="9" key="1">
    <citation type="journal article" date="2020" name="Stud. Mycol.">
        <title>101 Dothideomycetes genomes: a test case for predicting lifestyles and emergence of pathogens.</title>
        <authorList>
            <person name="Haridas S."/>
            <person name="Albert R."/>
            <person name="Binder M."/>
            <person name="Bloem J."/>
            <person name="Labutti K."/>
            <person name="Salamov A."/>
            <person name="Andreopoulos B."/>
            <person name="Baker S."/>
            <person name="Barry K."/>
            <person name="Bills G."/>
            <person name="Bluhm B."/>
            <person name="Cannon C."/>
            <person name="Castanera R."/>
            <person name="Culley D."/>
            <person name="Daum C."/>
            <person name="Ezra D."/>
            <person name="Gonzalez J."/>
            <person name="Henrissat B."/>
            <person name="Kuo A."/>
            <person name="Liang C."/>
            <person name="Lipzen A."/>
            <person name="Lutzoni F."/>
            <person name="Magnuson J."/>
            <person name="Mondo S."/>
            <person name="Nolan M."/>
            <person name="Ohm R."/>
            <person name="Pangilinan J."/>
            <person name="Park H.-J."/>
            <person name="Ramirez L."/>
            <person name="Alfaro M."/>
            <person name="Sun H."/>
            <person name="Tritt A."/>
            <person name="Yoshinaga Y."/>
            <person name="Zwiers L.-H."/>
            <person name="Turgeon B."/>
            <person name="Goodwin S."/>
            <person name="Spatafora J."/>
            <person name="Crous P."/>
            <person name="Grigoriev I."/>
        </authorList>
    </citation>
    <scope>NUCLEOTIDE SEQUENCE</scope>
    <source>
        <strain evidence="9">Tuck. ex Michener</strain>
    </source>
</reference>
<evidence type="ECO:0000256" key="7">
    <source>
        <dbReference type="SAM" id="MobiDB-lite"/>
    </source>
</evidence>
<feature type="region of interest" description="Disordered" evidence="7">
    <location>
        <begin position="1"/>
        <end position="163"/>
    </location>
</feature>
<keyword evidence="6" id="KW-0539">Nucleus</keyword>
<feature type="compositionally biased region" description="Low complexity" evidence="7">
    <location>
        <begin position="215"/>
        <end position="229"/>
    </location>
</feature>
<evidence type="ECO:0000313" key="10">
    <source>
        <dbReference type="Proteomes" id="UP000800092"/>
    </source>
</evidence>
<proteinExistence type="predicted"/>
<dbReference type="GO" id="GO:0000981">
    <property type="term" value="F:DNA-binding transcription factor activity, RNA polymerase II-specific"/>
    <property type="evidence" value="ECO:0007669"/>
    <property type="project" value="InterPro"/>
</dbReference>
<keyword evidence="3" id="KW-0805">Transcription regulation</keyword>
<evidence type="ECO:0000259" key="8">
    <source>
        <dbReference type="PROSITE" id="PS50048"/>
    </source>
</evidence>
<dbReference type="PANTHER" id="PTHR36206:SF13">
    <property type="entry name" value="TRANSCRIPTIONAL REGULATORY PROTEIN MOC3"/>
    <property type="match status" value="1"/>
</dbReference>
<gene>
    <name evidence="9" type="ORF">EV356DRAFT_290640</name>
</gene>
<keyword evidence="1" id="KW-0479">Metal-binding</keyword>
<dbReference type="Gene3D" id="4.10.240.10">
    <property type="entry name" value="Zn(2)-C6 fungal-type DNA-binding domain"/>
    <property type="match status" value="1"/>
</dbReference>
<dbReference type="InterPro" id="IPR052360">
    <property type="entry name" value="Transcr_Regulatory_Proteins"/>
</dbReference>
<evidence type="ECO:0000256" key="3">
    <source>
        <dbReference type="ARBA" id="ARBA00023015"/>
    </source>
</evidence>
<dbReference type="PROSITE" id="PS00463">
    <property type="entry name" value="ZN2_CY6_FUNGAL_1"/>
    <property type="match status" value="1"/>
</dbReference>
<dbReference type="Pfam" id="PF00172">
    <property type="entry name" value="Zn_clus"/>
    <property type="match status" value="1"/>
</dbReference>
<dbReference type="SMART" id="SM00066">
    <property type="entry name" value="GAL4"/>
    <property type="match status" value="1"/>
</dbReference>
<dbReference type="InterPro" id="IPR036864">
    <property type="entry name" value="Zn2-C6_fun-type_DNA-bd_sf"/>
</dbReference>
<feature type="compositionally biased region" description="Polar residues" evidence="7">
    <location>
        <begin position="43"/>
        <end position="74"/>
    </location>
</feature>
<keyword evidence="4" id="KW-0238">DNA-binding</keyword>
<evidence type="ECO:0000256" key="4">
    <source>
        <dbReference type="ARBA" id="ARBA00023125"/>
    </source>
</evidence>
<feature type="compositionally biased region" description="Polar residues" evidence="7">
    <location>
        <begin position="84"/>
        <end position="95"/>
    </location>
</feature>
<dbReference type="PROSITE" id="PS50048">
    <property type="entry name" value="ZN2_CY6_FUNGAL_2"/>
    <property type="match status" value="1"/>
</dbReference>
<feature type="region of interest" description="Disordered" evidence="7">
    <location>
        <begin position="208"/>
        <end position="229"/>
    </location>
</feature>
<evidence type="ECO:0000256" key="1">
    <source>
        <dbReference type="ARBA" id="ARBA00022723"/>
    </source>
</evidence>
<dbReference type="InterPro" id="IPR001138">
    <property type="entry name" value="Zn2Cys6_DnaBD"/>
</dbReference>
<evidence type="ECO:0000256" key="5">
    <source>
        <dbReference type="ARBA" id="ARBA00023163"/>
    </source>
</evidence>
<dbReference type="Proteomes" id="UP000800092">
    <property type="component" value="Unassembled WGS sequence"/>
</dbReference>
<feature type="compositionally biased region" description="Pro residues" evidence="7">
    <location>
        <begin position="100"/>
        <end position="110"/>
    </location>
</feature>
<dbReference type="EMBL" id="ML991826">
    <property type="protein sequence ID" value="KAF2231463.1"/>
    <property type="molecule type" value="Genomic_DNA"/>
</dbReference>
<evidence type="ECO:0000256" key="6">
    <source>
        <dbReference type="ARBA" id="ARBA00023242"/>
    </source>
</evidence>
<dbReference type="GO" id="GO:0008270">
    <property type="term" value="F:zinc ion binding"/>
    <property type="evidence" value="ECO:0007669"/>
    <property type="project" value="InterPro"/>
</dbReference>
<dbReference type="AlphaFoldDB" id="A0A6A6H1L0"/>
<dbReference type="OrthoDB" id="5375558at2759"/>
<dbReference type="GO" id="GO:0003677">
    <property type="term" value="F:DNA binding"/>
    <property type="evidence" value="ECO:0007669"/>
    <property type="project" value="UniProtKB-KW"/>
</dbReference>
<sequence length="621" mass="68169">MLAMAEHSGATTNPILHHQHPHQPQPQQRPPYPEPHSYPSPSLQNSYAYPPQDQQPVQTSDYRTPSTSSMSQHAVNLPPIRSFDGQNQPSAQQPSVAYPAPSPLPQPGPPMNSYYQPSYLSAPPGPQPSTLAQTAAQMGMRYPMPPHLDQRTMSGGRHKKEIKRRTKTGCLTCRKRRIKCDEAHPTCRNCQKSKRECLGYDPIFKQQPGPPALQPAPSAAPSAPSEATTAGTASASYSSIPQGYVPASSVSYVPGFPSTSSPNPSSDSAYDYGAAIDPALATGEGAANMAGNQMNQGNSDTYRSATEIPHPSKAHRLPIEDLFALHNIAPTQPPPRTEPLPTDLLDEVKNMYEREYAPGLDRLLETTWYTTTGAIRLTHYTRLCEEVDFVLSEMRRVQSDDHDGQRRLESAEAKLIWDLACMCRLSPPPGFSPTPRDPEDQAKLAEVQLRLGIVEGLLCSTNPTGRTSSTTTTNGAVVDFRKPTAQPEPKTNQIVYFSREFWRCLGLFVSLPPDDPAPATLRAAEQTLGTLRGILQMLENRDVLYSVAVARHFGSRLPEFPDQGPQAWNNDDGDVRTKVAIAKRFCEDEAGGKGTTQVVQRVCGMAVRSWTLWKKEQNSVS</sequence>
<evidence type="ECO:0000256" key="2">
    <source>
        <dbReference type="ARBA" id="ARBA00022833"/>
    </source>
</evidence>
<feature type="domain" description="Zn(2)-C6 fungal-type" evidence="8">
    <location>
        <begin position="169"/>
        <end position="197"/>
    </location>
</feature>
<dbReference type="CDD" id="cd00067">
    <property type="entry name" value="GAL4"/>
    <property type="match status" value="1"/>
</dbReference>
<accession>A0A6A6H1L0</accession>
<feature type="compositionally biased region" description="Pro residues" evidence="7">
    <location>
        <begin position="23"/>
        <end position="38"/>
    </location>
</feature>
<keyword evidence="10" id="KW-1185">Reference proteome</keyword>
<organism evidence="9 10">
    <name type="scientific">Viridothelium virens</name>
    <name type="common">Speckled blister lichen</name>
    <name type="synonym">Trypethelium virens</name>
    <dbReference type="NCBI Taxonomy" id="1048519"/>
    <lineage>
        <taxon>Eukaryota</taxon>
        <taxon>Fungi</taxon>
        <taxon>Dikarya</taxon>
        <taxon>Ascomycota</taxon>
        <taxon>Pezizomycotina</taxon>
        <taxon>Dothideomycetes</taxon>
        <taxon>Dothideomycetes incertae sedis</taxon>
        <taxon>Trypetheliales</taxon>
        <taxon>Trypetheliaceae</taxon>
        <taxon>Viridothelium</taxon>
    </lineage>
</organism>
<dbReference type="PANTHER" id="PTHR36206">
    <property type="entry name" value="ASPERCRYPTIN BIOSYNTHESIS CLUSTER-SPECIFIC TRANSCRIPTION REGULATOR ATNN-RELATED"/>
    <property type="match status" value="1"/>
</dbReference>
<dbReference type="SUPFAM" id="SSF57701">
    <property type="entry name" value="Zn2/Cys6 DNA-binding domain"/>
    <property type="match status" value="1"/>
</dbReference>
<keyword evidence="5" id="KW-0804">Transcription</keyword>